<feature type="transmembrane region" description="Helical" evidence="2">
    <location>
        <begin position="558"/>
        <end position="577"/>
    </location>
</feature>
<evidence type="ECO:0000313" key="3">
    <source>
        <dbReference type="EMBL" id="AQS84204.1"/>
    </source>
</evidence>
<evidence type="ECO:0000313" key="4">
    <source>
        <dbReference type="Proteomes" id="UP000188937"/>
    </source>
</evidence>
<feature type="compositionally biased region" description="Polar residues" evidence="1">
    <location>
        <begin position="247"/>
        <end position="260"/>
    </location>
</feature>
<dbReference type="AlphaFoldDB" id="A0A1U9KEF8"/>
<accession>A0A1U9KEF8</accession>
<dbReference type="STRING" id="435.A0U92_04810"/>
<dbReference type="OrthoDB" id="7159357at2"/>
<gene>
    <name evidence="3" type="ORF">A0U92_04810</name>
</gene>
<sequence>MLIVCPSCGIKYNVPASYLTKDRTLKCAGCGTSWVVKAMEAPAAEVVVPSAPPAAVAQTLESQPAIPQPREASVVAKAESTEQPVEQAPSVPAVADVPSPAAVSQPVESQPEPQPVVARQDEPSDAAKEESIDVQSDQHSALPASETHEQPLQFKAPVQSEEQGIPHKQGAEPEEAPPVRAAVEDTPAGEVSDESSLTEEHKSLDEAQGEAPTFEIQEAVPPEASAEPQHETFSTLSEMRANEHFSTHITSRQDNSSQADHSSESSYEKPFSFLDLPVEPSSSPSSSFEEAPNESKTVYRSIWDDEPEAPPAQTSGFGTKPEEEPHKWREKDLDEHFSVENRDFAGGAPQAENLVEESDHAERLKSAGTVQSEVAHSENQADVPWMRSEEKETQSVHDESLPAPASQDGAFDDVITRLRAARNNPGAQENHTPPSSPPAQHQADEEISLAEPWVPAWDRVEEDEEPATEHAGESHVSVWHTTDEAEPEDISPSESVAAVEQAGASETSEEETVEVAARHVTPAIDISSRLRSDVLKRVEHADGNRRSFLESPIFWRKAWIASGVGAVILLAACTHWFSALRHLWPALNLL</sequence>
<reference evidence="3 4" key="1">
    <citation type="submission" date="2016-03" db="EMBL/GenBank/DDBJ databases">
        <title>Acetic acid bacteria sequencing.</title>
        <authorList>
            <person name="Brandt J."/>
            <person name="Jakob F."/>
            <person name="Vogel R.F."/>
        </authorList>
    </citation>
    <scope>NUCLEOTIDE SEQUENCE [LARGE SCALE GENOMIC DNA]</scope>
    <source>
        <strain evidence="3 4">TMW2.1153</strain>
    </source>
</reference>
<feature type="compositionally biased region" description="Basic and acidic residues" evidence="1">
    <location>
        <begin position="320"/>
        <end position="343"/>
    </location>
</feature>
<keyword evidence="2" id="KW-0812">Transmembrane</keyword>
<evidence type="ECO:0000256" key="1">
    <source>
        <dbReference type="SAM" id="MobiDB-lite"/>
    </source>
</evidence>
<feature type="compositionally biased region" description="Low complexity" evidence="1">
    <location>
        <begin position="277"/>
        <end position="290"/>
    </location>
</feature>
<dbReference type="RefSeq" id="WP_077812246.1">
    <property type="nucleotide sequence ID" value="NZ_CP014692.1"/>
</dbReference>
<keyword evidence="2" id="KW-0472">Membrane</keyword>
<feature type="region of interest" description="Disordered" evidence="1">
    <location>
        <begin position="461"/>
        <end position="492"/>
    </location>
</feature>
<feature type="compositionally biased region" description="Basic and acidic residues" evidence="1">
    <location>
        <begin position="387"/>
        <end position="400"/>
    </location>
</feature>
<feature type="compositionally biased region" description="Low complexity" evidence="1">
    <location>
        <begin position="88"/>
        <end position="117"/>
    </location>
</feature>
<dbReference type="Proteomes" id="UP000188937">
    <property type="component" value="Chromosome"/>
</dbReference>
<organism evidence="3 4">
    <name type="scientific">Acetobacter aceti</name>
    <dbReference type="NCBI Taxonomy" id="435"/>
    <lineage>
        <taxon>Bacteria</taxon>
        <taxon>Pseudomonadati</taxon>
        <taxon>Pseudomonadota</taxon>
        <taxon>Alphaproteobacteria</taxon>
        <taxon>Acetobacterales</taxon>
        <taxon>Acetobacteraceae</taxon>
        <taxon>Acetobacter</taxon>
        <taxon>Acetobacter subgen. Acetobacter</taxon>
    </lineage>
</organism>
<evidence type="ECO:0000256" key="2">
    <source>
        <dbReference type="SAM" id="Phobius"/>
    </source>
</evidence>
<dbReference type="EMBL" id="CP014692">
    <property type="protein sequence ID" value="AQS84204.1"/>
    <property type="molecule type" value="Genomic_DNA"/>
</dbReference>
<dbReference type="KEGG" id="aace:A0U92_04810"/>
<keyword evidence="4" id="KW-1185">Reference proteome</keyword>
<protein>
    <submittedName>
        <fullName evidence="3">Uncharacterized protein</fullName>
    </submittedName>
</protein>
<proteinExistence type="predicted"/>
<keyword evidence="2" id="KW-1133">Transmembrane helix</keyword>
<feature type="region of interest" description="Disordered" evidence="1">
    <location>
        <begin position="61"/>
        <end position="445"/>
    </location>
</feature>
<name>A0A1U9KEF8_ACEAC</name>
<feature type="compositionally biased region" description="Basic and acidic residues" evidence="1">
    <location>
        <begin position="119"/>
        <end position="131"/>
    </location>
</feature>
<feature type="compositionally biased region" description="Polar residues" evidence="1">
    <location>
        <begin position="368"/>
        <end position="380"/>
    </location>
</feature>